<dbReference type="InterPro" id="IPR036526">
    <property type="entry name" value="C-N_Hydrolase_sf"/>
</dbReference>
<name>X8DC44_MYCXE</name>
<sequence>MRTCSSTSTRPPDRWNLQVVRADRTGRAVGAYRKTRLVPFGEYVPLRPLV</sequence>
<evidence type="ECO:0000259" key="1">
    <source>
        <dbReference type="PROSITE" id="PS50263"/>
    </source>
</evidence>
<protein>
    <submittedName>
        <fullName evidence="2">Carbon-nitrogen hydrolase family protein</fullName>
    </submittedName>
</protein>
<reference evidence="2" key="1">
    <citation type="submission" date="2014-01" db="EMBL/GenBank/DDBJ databases">
        <authorList>
            <person name="Brown-Elliot B."/>
            <person name="Wallace R."/>
            <person name="Lenaerts A."/>
            <person name="Ordway D."/>
            <person name="DeGroote M.A."/>
            <person name="Parker T."/>
            <person name="Sizemore C."/>
            <person name="Tallon L.J."/>
            <person name="Sadzewicz L.K."/>
            <person name="Sengamalay N."/>
            <person name="Fraser C.M."/>
            <person name="Hine E."/>
            <person name="Shefchek K.A."/>
            <person name="Das S.P."/>
            <person name="Tettelin H."/>
        </authorList>
    </citation>
    <scope>NUCLEOTIDE SEQUENCE [LARGE SCALE GENOMIC DNA]</scope>
    <source>
        <strain evidence="2">4042</strain>
    </source>
</reference>
<evidence type="ECO:0000313" key="2">
    <source>
        <dbReference type="EMBL" id="EUA66187.1"/>
    </source>
</evidence>
<dbReference type="GO" id="GO:0016787">
    <property type="term" value="F:hydrolase activity"/>
    <property type="evidence" value="ECO:0007669"/>
    <property type="project" value="UniProtKB-KW"/>
</dbReference>
<dbReference type="SUPFAM" id="SSF56317">
    <property type="entry name" value="Carbon-nitrogen hydrolase"/>
    <property type="match status" value="1"/>
</dbReference>
<dbReference type="InterPro" id="IPR003010">
    <property type="entry name" value="C-N_Hydrolase"/>
</dbReference>
<proteinExistence type="predicted"/>
<accession>X8DC44</accession>
<dbReference type="EMBL" id="JAOB01000017">
    <property type="protein sequence ID" value="EUA66187.1"/>
    <property type="molecule type" value="Genomic_DNA"/>
</dbReference>
<feature type="domain" description="CN hydrolase" evidence="1">
    <location>
        <begin position="1"/>
        <end position="50"/>
    </location>
</feature>
<feature type="non-terminal residue" evidence="2">
    <location>
        <position position="50"/>
    </location>
</feature>
<organism evidence="2">
    <name type="scientific">Mycobacterium xenopi 4042</name>
    <dbReference type="NCBI Taxonomy" id="1299334"/>
    <lineage>
        <taxon>Bacteria</taxon>
        <taxon>Bacillati</taxon>
        <taxon>Actinomycetota</taxon>
        <taxon>Actinomycetes</taxon>
        <taxon>Mycobacteriales</taxon>
        <taxon>Mycobacteriaceae</taxon>
        <taxon>Mycobacterium</taxon>
    </lineage>
</organism>
<keyword evidence="2" id="KW-0378">Hydrolase</keyword>
<dbReference type="PROSITE" id="PS50263">
    <property type="entry name" value="CN_HYDROLASE"/>
    <property type="match status" value="1"/>
</dbReference>
<dbReference type="AlphaFoldDB" id="X8DC44"/>
<gene>
    <name evidence="2" type="ORF">I553_6744</name>
</gene>
<comment type="caution">
    <text evidence="2">The sequence shown here is derived from an EMBL/GenBank/DDBJ whole genome shotgun (WGS) entry which is preliminary data.</text>
</comment>